<keyword evidence="1" id="KW-0472">Membrane</keyword>
<evidence type="ECO:0000313" key="2">
    <source>
        <dbReference type="EMBL" id="WLS77035.1"/>
    </source>
</evidence>
<dbReference type="InterPro" id="IPR047744">
    <property type="entry name" value="YmiA_put-like"/>
</dbReference>
<dbReference type="AlphaFoldDB" id="A0AA50DFA6"/>
<reference evidence="2 3" key="1">
    <citation type="submission" date="2023-07" db="EMBL/GenBank/DDBJ databases">
        <title>Pathogenic bacteria of pear tree diseases.</title>
        <authorList>
            <person name="Zhang Z."/>
            <person name="He L."/>
            <person name="Huang R."/>
        </authorList>
    </citation>
    <scope>NUCLEOTIDE SEQUENCE [LARGE SCALE GENOMIC DNA]</scope>
    <source>
        <strain evidence="2 3">DE2</strain>
    </source>
</reference>
<evidence type="ECO:0000313" key="3">
    <source>
        <dbReference type="Proteomes" id="UP001228139"/>
    </source>
</evidence>
<protein>
    <submittedName>
        <fullName evidence="2">YmiA family putative membrane protein</fullName>
    </submittedName>
</protein>
<keyword evidence="1" id="KW-0812">Transmembrane</keyword>
<organism evidence="2 3">
    <name type="scientific">Erwinia pyri</name>
    <dbReference type="NCBI Taxonomy" id="3062598"/>
    <lineage>
        <taxon>Bacteria</taxon>
        <taxon>Pseudomonadati</taxon>
        <taxon>Pseudomonadota</taxon>
        <taxon>Gammaproteobacteria</taxon>
        <taxon>Enterobacterales</taxon>
        <taxon>Erwiniaceae</taxon>
        <taxon>Erwinia</taxon>
    </lineage>
</organism>
<name>A0AA50DFA6_9GAMM</name>
<keyword evidence="1" id="KW-1133">Transmembrane helix</keyword>
<dbReference type="RefSeq" id="WP_306205580.1">
    <property type="nucleotide sequence ID" value="NZ_CP132353.1"/>
</dbReference>
<gene>
    <name evidence="2" type="ORF">Q3V30_11035</name>
</gene>
<dbReference type="KEGG" id="epi:Q3V30_11035"/>
<dbReference type="Proteomes" id="UP001228139">
    <property type="component" value="Chromosome"/>
</dbReference>
<sequence length="52" mass="6048">MATRLSVQPDFGHKTIKVQRTSNLKRRAWLAVFAGSALFWIVVAFMIWRVWG</sequence>
<evidence type="ECO:0000256" key="1">
    <source>
        <dbReference type="SAM" id="Phobius"/>
    </source>
</evidence>
<dbReference type="EMBL" id="CP132353">
    <property type="protein sequence ID" value="WLS77035.1"/>
    <property type="molecule type" value="Genomic_DNA"/>
</dbReference>
<keyword evidence="3" id="KW-1185">Reference proteome</keyword>
<accession>A0AA50DFA6</accession>
<proteinExistence type="predicted"/>
<feature type="transmembrane region" description="Helical" evidence="1">
    <location>
        <begin position="28"/>
        <end position="51"/>
    </location>
</feature>
<dbReference type="Pfam" id="PF22868">
    <property type="entry name" value="YmiA-like"/>
    <property type="match status" value="1"/>
</dbReference>
<dbReference type="NCBIfam" id="NF000536">
    <property type="entry name" value="YmiA"/>
    <property type="match status" value="1"/>
</dbReference>